<dbReference type="CDD" id="cd01083">
    <property type="entry name" value="GAG_Lyase"/>
    <property type="match status" value="1"/>
</dbReference>
<dbReference type="PANTHER" id="PTHR38481">
    <property type="entry name" value="HYALURONATE LYASE"/>
    <property type="match status" value="1"/>
</dbReference>
<evidence type="ECO:0000256" key="1">
    <source>
        <dbReference type="ARBA" id="ARBA00006699"/>
    </source>
</evidence>
<dbReference type="Pfam" id="PF02278">
    <property type="entry name" value="Lyase_8"/>
    <property type="match status" value="2"/>
</dbReference>
<gene>
    <name evidence="8" type="ORF">QYB97_11835</name>
</gene>
<reference evidence="8" key="1">
    <citation type="submission" date="2023-07" db="EMBL/GenBank/DDBJ databases">
        <title>Fictibacillus sp. isolated from freshwater pond.</title>
        <authorList>
            <person name="Kirdat K."/>
            <person name="Bhat A."/>
            <person name="Mourya A."/>
            <person name="Yadav A."/>
        </authorList>
    </citation>
    <scope>NUCLEOTIDE SEQUENCE</scope>
    <source>
        <strain evidence="8">NE201</strain>
    </source>
</reference>
<proteinExistence type="inferred from homology"/>
<dbReference type="InterPro" id="IPR011013">
    <property type="entry name" value="Gal_mutarotase_sf_dom"/>
</dbReference>
<dbReference type="Pfam" id="PF02884">
    <property type="entry name" value="Lyase_8_C"/>
    <property type="match status" value="1"/>
</dbReference>
<feature type="domain" description="Polysaccharide lyase family 8 central" evidence="5">
    <location>
        <begin position="407"/>
        <end position="490"/>
    </location>
</feature>
<evidence type="ECO:0000259" key="6">
    <source>
        <dbReference type="Pfam" id="PF02884"/>
    </source>
</evidence>
<feature type="chain" id="PRO_5045172952" evidence="4">
    <location>
        <begin position="26"/>
        <end position="1083"/>
    </location>
</feature>
<feature type="domain" description="Polysaccharide lyase 8 N-terminal alpha-helical" evidence="7">
    <location>
        <begin position="40"/>
        <end position="365"/>
    </location>
</feature>
<dbReference type="InterPro" id="IPR014718">
    <property type="entry name" value="GH-type_carb-bd"/>
</dbReference>
<comment type="caution">
    <text evidence="8">The sequence shown here is derived from an EMBL/GenBank/DDBJ whole genome shotgun (WGS) entry which is preliminary data.</text>
</comment>
<dbReference type="SUPFAM" id="SSF48230">
    <property type="entry name" value="Chondroitin AC/alginate lyase"/>
    <property type="match status" value="1"/>
</dbReference>
<dbReference type="InterPro" id="IPR011071">
    <property type="entry name" value="Lyase_8-like_C"/>
</dbReference>
<dbReference type="Proteomes" id="UP001172721">
    <property type="component" value="Unassembled WGS sequence"/>
</dbReference>
<dbReference type="Pfam" id="PF08124">
    <property type="entry name" value="Lyase_8_N"/>
    <property type="match status" value="1"/>
</dbReference>
<dbReference type="Gene3D" id="1.50.10.100">
    <property type="entry name" value="Chondroitin AC/alginate lyase"/>
    <property type="match status" value="1"/>
</dbReference>
<evidence type="ECO:0000313" key="8">
    <source>
        <dbReference type="EMBL" id="MDN4525175.1"/>
    </source>
</evidence>
<name>A0ABT8HWL5_9BACL</name>
<accession>A0ABT8HWL5</accession>
<evidence type="ECO:0000256" key="3">
    <source>
        <dbReference type="ARBA" id="ARBA00023239"/>
    </source>
</evidence>
<feature type="signal peptide" evidence="4">
    <location>
        <begin position="1"/>
        <end position="25"/>
    </location>
</feature>
<protein>
    <submittedName>
        <fullName evidence="8">Polysaccharide lyase 8 family protein</fullName>
    </submittedName>
</protein>
<dbReference type="GO" id="GO:0016829">
    <property type="term" value="F:lyase activity"/>
    <property type="evidence" value="ECO:0007669"/>
    <property type="project" value="UniProtKB-KW"/>
</dbReference>
<dbReference type="InterPro" id="IPR038970">
    <property type="entry name" value="Lyase_8"/>
</dbReference>
<feature type="domain" description="Polysaccharide lyase family 8 central" evidence="5">
    <location>
        <begin position="632"/>
        <end position="802"/>
    </location>
</feature>
<keyword evidence="9" id="KW-1185">Reference proteome</keyword>
<dbReference type="Gene3D" id="2.60.220.10">
    <property type="entry name" value="Polysaccharide lyase family 8-like, C-terminal"/>
    <property type="match status" value="1"/>
</dbReference>
<evidence type="ECO:0000259" key="7">
    <source>
        <dbReference type="Pfam" id="PF08124"/>
    </source>
</evidence>
<organism evidence="8 9">
    <name type="scientific">Fictibacillus fluitans</name>
    <dbReference type="NCBI Taxonomy" id="3058422"/>
    <lineage>
        <taxon>Bacteria</taxon>
        <taxon>Bacillati</taxon>
        <taxon>Bacillota</taxon>
        <taxon>Bacilli</taxon>
        <taxon>Bacillales</taxon>
        <taxon>Fictibacillaceae</taxon>
        <taxon>Fictibacillus</taxon>
    </lineage>
</organism>
<sequence>MKPSWILCWAAILYLFCSTAITARAESGDTADFERLRDKWIVSLTGGKSFDPADTDINKRVERITEKGQKAWNSMNKDLDRTCLFSDYPSSVPNQNITESYGYLKDMALAYSTTGSSLYQNETLKADILDGLEWLNKNWYYEGLEKKPQSPSNNWFAWELGVPLNLTDVLGLMYKEVSHEQMESNLKAIDYFLPDPKRLGTSVGWNLPSTGANLAWASTAVGKRGILGQNSDKIKLATTSLVPLFQYATNGADGFYRDGSVLFHGGFPYSTGYGWSNLIEPAKAISLYEGSPWAINHPDKQNLIQWVLNSYEPLIYKNRIFDNLDGREITRESNSDKADPLLSAILNLLPSAAPEQSDHLKSLVQYLVVNDPTFDFYTRATLPEIVQLKNIVKDTSIMARGPLNLYQQFPYMDRNVMQRKDYMFGVSMFSSRTGNYESINFENLVGWHTADGRTTLYNNDLTQFSDGYWPTVDASRLPGITAEKHVKEDVISPQVGEVNIVGASELHDPLKDFSNIFYKSPMWKIENTNANRFKGDENRLTRTQNSYEYVIYKVDKTQGFDITTYFSNKSNLSRLEIYTSTDNNSYAKIQTNSNPVQVHKNWYEAHITPAKDLPTDTNYIKIQLIPSVTSGLGNQDWVGGVDMENKYGVTGMQLHTHGQSLMAKKSWFMFDNEVVALGSDISANDGRKVETIVENRKVADSKHQKLIVDGLSLSLNKPWKGKVHSRKWAHLKGAVDSSDIGYMFPDRADLELKNEDRTGSWSQITGTGSSNPITRKYVSIGLNHGTDPVNGKYSYILLPNFSLGKTAYYSKRPDIKILEQSPKIHAVKEKKLNLIGANFWEDGQQTLKLNGKDFLSVDKKTSVMTKETKKDISLSLTDPTWKNKKGGILEDDAQSFNNIYSRSEDWMLETGGGYKRRSSTSTQHLVYQMDNIQNFEATLRYNYTSDNNEDVLKRAKFYVSKDNKAYTEVSMRFKEPHTPIDAGGLGSSAVVISDSAIPEGNHFLKVEFVGGTDKQVWSPQLRHMKIIGKETGDGYINVELNRQAKKVLSKDIRVEVLQLSPTIKLKVDVDALEGRAVKTKLGY</sequence>
<dbReference type="SUPFAM" id="SSF74650">
    <property type="entry name" value="Galactose mutarotase-like"/>
    <property type="match status" value="2"/>
</dbReference>
<evidence type="ECO:0000313" key="9">
    <source>
        <dbReference type="Proteomes" id="UP001172721"/>
    </source>
</evidence>
<evidence type="ECO:0000256" key="4">
    <source>
        <dbReference type="SAM" id="SignalP"/>
    </source>
</evidence>
<keyword evidence="3 8" id="KW-0456">Lyase</keyword>
<keyword evidence="2 4" id="KW-0732">Signal</keyword>
<dbReference type="InterPro" id="IPR004103">
    <property type="entry name" value="Lyase_8_C"/>
</dbReference>
<dbReference type="Gene3D" id="2.70.98.10">
    <property type="match status" value="2"/>
</dbReference>
<evidence type="ECO:0000259" key="5">
    <source>
        <dbReference type="Pfam" id="PF02278"/>
    </source>
</evidence>
<dbReference type="PANTHER" id="PTHR38481:SF1">
    <property type="entry name" value="HYALURONATE LYASE"/>
    <property type="match status" value="1"/>
</dbReference>
<dbReference type="InterPro" id="IPR008929">
    <property type="entry name" value="Chondroitin_lyas"/>
</dbReference>
<dbReference type="SUPFAM" id="SSF49863">
    <property type="entry name" value="Hyaluronate lyase-like, C-terminal domain"/>
    <property type="match status" value="1"/>
</dbReference>
<dbReference type="EMBL" id="JAUHTR010000005">
    <property type="protein sequence ID" value="MDN4525175.1"/>
    <property type="molecule type" value="Genomic_DNA"/>
</dbReference>
<dbReference type="InterPro" id="IPR012970">
    <property type="entry name" value="Lyase_8_alpha_N"/>
</dbReference>
<feature type="domain" description="Polysaccharide lyase family 8 C-terminal" evidence="6">
    <location>
        <begin position="816"/>
        <end position="884"/>
    </location>
</feature>
<comment type="similarity">
    <text evidence="1">Belongs to the polysaccharide lyase 8 family.</text>
</comment>
<dbReference type="RefSeq" id="WP_301166212.1">
    <property type="nucleotide sequence ID" value="NZ_JAUHTR010000005.1"/>
</dbReference>
<dbReference type="InterPro" id="IPR003159">
    <property type="entry name" value="Lyase_8_central_dom"/>
</dbReference>
<evidence type="ECO:0000256" key="2">
    <source>
        <dbReference type="ARBA" id="ARBA00022729"/>
    </source>
</evidence>